<proteinExistence type="predicted"/>
<name>A0A397INZ3_9GLOM</name>
<gene>
    <name evidence="1" type="ORF">Glove_173g24</name>
</gene>
<dbReference type="Proteomes" id="UP000266861">
    <property type="component" value="Unassembled WGS sequence"/>
</dbReference>
<accession>A0A397INZ3</accession>
<sequence>MILFLNADGRTDEFDHNREFVGSSFFGNQWNRHLNRCTDEFKVMISRNRGFMDSSFLEISEIITLTDSHDRGFVGFFFGNQWNRHLNRCTDKLSRDCGFFFLGISGIVTLTNEFA</sequence>
<reference evidence="1 2" key="1">
    <citation type="submission" date="2018-08" db="EMBL/GenBank/DDBJ databases">
        <title>Genome and evolution of the arbuscular mycorrhizal fungus Diversispora epigaea (formerly Glomus versiforme) and its bacterial endosymbionts.</title>
        <authorList>
            <person name="Sun X."/>
            <person name="Fei Z."/>
            <person name="Harrison M."/>
        </authorList>
    </citation>
    <scope>NUCLEOTIDE SEQUENCE [LARGE SCALE GENOMIC DNA]</scope>
    <source>
        <strain evidence="1 2">IT104</strain>
    </source>
</reference>
<evidence type="ECO:0000313" key="1">
    <source>
        <dbReference type="EMBL" id="RHZ77739.1"/>
    </source>
</evidence>
<comment type="caution">
    <text evidence="1">The sequence shown here is derived from an EMBL/GenBank/DDBJ whole genome shotgun (WGS) entry which is preliminary data.</text>
</comment>
<protein>
    <submittedName>
        <fullName evidence="1">Uncharacterized protein</fullName>
    </submittedName>
</protein>
<evidence type="ECO:0000313" key="2">
    <source>
        <dbReference type="Proteomes" id="UP000266861"/>
    </source>
</evidence>
<dbReference type="AlphaFoldDB" id="A0A397INZ3"/>
<organism evidence="1 2">
    <name type="scientific">Diversispora epigaea</name>
    <dbReference type="NCBI Taxonomy" id="1348612"/>
    <lineage>
        <taxon>Eukaryota</taxon>
        <taxon>Fungi</taxon>
        <taxon>Fungi incertae sedis</taxon>
        <taxon>Mucoromycota</taxon>
        <taxon>Glomeromycotina</taxon>
        <taxon>Glomeromycetes</taxon>
        <taxon>Diversisporales</taxon>
        <taxon>Diversisporaceae</taxon>
        <taxon>Diversispora</taxon>
    </lineage>
</organism>
<keyword evidence="2" id="KW-1185">Reference proteome</keyword>
<dbReference type="EMBL" id="PQFF01000163">
    <property type="protein sequence ID" value="RHZ77739.1"/>
    <property type="molecule type" value="Genomic_DNA"/>
</dbReference>